<dbReference type="PROSITE" id="PS50922">
    <property type="entry name" value="TLC"/>
    <property type="match status" value="1"/>
</dbReference>
<sequence length="252" mass="28563">METLTLVHSLPNLPIFFFLFLAIYLVGYFVVFRNWSPKIRPEASSCFISLAHGTPAVVLASFALYADSQRGFAAPNTAFQGLVLDYSIAYFLMDLCHYLVFFPSDILFIGHHLATLFVFVTCRYVVFHGSYAILVLLVLAEVTSAFQNTWTLAGALKSDVATAAKVYELLSPPFYAFYSVVRGFIGPLFMYKMGVFFLSGAADHVIPRWVWVSWIFVVLSAIMVSILWISNLWAELYRERKTKLQKLEKKVS</sequence>
<dbReference type="PANTHER" id="PTHR31766">
    <property type="entry name" value="GLABROUS1 ENHANCER-BINDING PROTEIN-LIKE 2"/>
    <property type="match status" value="1"/>
</dbReference>
<evidence type="ECO:0000313" key="8">
    <source>
        <dbReference type="EMBL" id="WKA04253.1"/>
    </source>
</evidence>
<proteinExistence type="predicted"/>
<evidence type="ECO:0000256" key="4">
    <source>
        <dbReference type="ARBA" id="ARBA00023136"/>
    </source>
</evidence>
<dbReference type="EMBL" id="CP126661">
    <property type="protein sequence ID" value="WKA04253.1"/>
    <property type="molecule type" value="Genomic_DNA"/>
</dbReference>
<evidence type="ECO:0000256" key="3">
    <source>
        <dbReference type="ARBA" id="ARBA00022989"/>
    </source>
</evidence>
<protein>
    <recommendedName>
        <fullName evidence="7">TLC domain-containing protein</fullName>
    </recommendedName>
</protein>
<evidence type="ECO:0000313" key="9">
    <source>
        <dbReference type="Proteomes" id="UP001227230"/>
    </source>
</evidence>
<dbReference type="SMART" id="SM00724">
    <property type="entry name" value="TLC"/>
    <property type="match status" value="1"/>
</dbReference>
<keyword evidence="4 5" id="KW-0472">Membrane</keyword>
<feature type="transmembrane region" description="Helical" evidence="6">
    <location>
        <begin position="132"/>
        <end position="153"/>
    </location>
</feature>
<feature type="transmembrane region" description="Helical" evidence="6">
    <location>
        <begin position="43"/>
        <end position="66"/>
    </location>
</feature>
<gene>
    <name evidence="8" type="ORF">VitviT2T_022308</name>
</gene>
<evidence type="ECO:0000259" key="7">
    <source>
        <dbReference type="PROSITE" id="PS50922"/>
    </source>
</evidence>
<keyword evidence="3 6" id="KW-1133">Transmembrane helix</keyword>
<reference evidence="8 9" key="1">
    <citation type="journal article" date="2023" name="Hortic Res">
        <title>The complete reference genome for grapevine (Vitis vinifera L.) genetics and breeding.</title>
        <authorList>
            <person name="Shi X."/>
            <person name="Cao S."/>
            <person name="Wang X."/>
            <person name="Huang S."/>
            <person name="Wang Y."/>
            <person name="Liu Z."/>
            <person name="Liu W."/>
            <person name="Leng X."/>
            <person name="Peng Y."/>
            <person name="Wang N."/>
            <person name="Wang Y."/>
            <person name="Ma Z."/>
            <person name="Xu X."/>
            <person name="Zhang F."/>
            <person name="Xue H."/>
            <person name="Zhong H."/>
            <person name="Wang Y."/>
            <person name="Zhang K."/>
            <person name="Velt A."/>
            <person name="Avia K."/>
            <person name="Holtgrawe D."/>
            <person name="Grimplet J."/>
            <person name="Matus J.T."/>
            <person name="Ware D."/>
            <person name="Wu X."/>
            <person name="Wang H."/>
            <person name="Liu C."/>
            <person name="Fang Y."/>
            <person name="Rustenholz C."/>
            <person name="Cheng Z."/>
            <person name="Xiao H."/>
            <person name="Zhou Y."/>
        </authorList>
    </citation>
    <scope>NUCLEOTIDE SEQUENCE [LARGE SCALE GENOMIC DNA]</scope>
    <source>
        <strain evidence="9">cv. Pinot noir / PN40024</strain>
        <tissue evidence="8">Leaf</tissue>
    </source>
</reference>
<organism evidence="8 9">
    <name type="scientific">Vitis vinifera</name>
    <name type="common">Grape</name>
    <dbReference type="NCBI Taxonomy" id="29760"/>
    <lineage>
        <taxon>Eukaryota</taxon>
        <taxon>Viridiplantae</taxon>
        <taxon>Streptophyta</taxon>
        <taxon>Embryophyta</taxon>
        <taxon>Tracheophyta</taxon>
        <taxon>Spermatophyta</taxon>
        <taxon>Magnoliopsida</taxon>
        <taxon>eudicotyledons</taxon>
        <taxon>Gunneridae</taxon>
        <taxon>Pentapetalae</taxon>
        <taxon>rosids</taxon>
        <taxon>Vitales</taxon>
        <taxon>Vitaceae</taxon>
        <taxon>Viteae</taxon>
        <taxon>Vitis</taxon>
    </lineage>
</organism>
<feature type="transmembrane region" description="Helical" evidence="6">
    <location>
        <begin position="107"/>
        <end position="126"/>
    </location>
</feature>
<dbReference type="InterPro" id="IPR040327">
    <property type="entry name" value="At5g14285-like"/>
</dbReference>
<feature type="transmembrane region" description="Helical" evidence="6">
    <location>
        <begin position="174"/>
        <end position="191"/>
    </location>
</feature>
<name>A0ABY9D9F6_VITVI</name>
<dbReference type="PANTHER" id="PTHR31766:SF2">
    <property type="entry name" value="GLABROUS1 ENHANCER-BINDING PROTEIN-LIKE 2"/>
    <property type="match status" value="1"/>
</dbReference>
<feature type="transmembrane region" description="Helical" evidence="6">
    <location>
        <begin position="211"/>
        <end position="234"/>
    </location>
</feature>
<dbReference type="InterPro" id="IPR006634">
    <property type="entry name" value="TLC-dom"/>
</dbReference>
<comment type="subcellular location">
    <subcellularLocation>
        <location evidence="1">Membrane</location>
        <topology evidence="1">Multi-pass membrane protein</topology>
    </subcellularLocation>
</comment>
<feature type="domain" description="TLC" evidence="7">
    <location>
        <begin position="38"/>
        <end position="241"/>
    </location>
</feature>
<feature type="transmembrane region" description="Helical" evidence="6">
    <location>
        <begin position="12"/>
        <end position="31"/>
    </location>
</feature>
<dbReference type="Proteomes" id="UP001227230">
    <property type="component" value="Chromosome 14"/>
</dbReference>
<evidence type="ECO:0000256" key="1">
    <source>
        <dbReference type="ARBA" id="ARBA00004141"/>
    </source>
</evidence>
<keyword evidence="2 5" id="KW-0812">Transmembrane</keyword>
<dbReference type="Pfam" id="PF03798">
    <property type="entry name" value="TRAM_LAG1_CLN8"/>
    <property type="match status" value="1"/>
</dbReference>
<evidence type="ECO:0000256" key="5">
    <source>
        <dbReference type="PROSITE-ProRule" id="PRU00205"/>
    </source>
</evidence>
<accession>A0ABY9D9F6</accession>
<evidence type="ECO:0000256" key="6">
    <source>
        <dbReference type="SAM" id="Phobius"/>
    </source>
</evidence>
<evidence type="ECO:0000256" key="2">
    <source>
        <dbReference type="ARBA" id="ARBA00022692"/>
    </source>
</evidence>
<keyword evidence="9" id="KW-1185">Reference proteome</keyword>